<evidence type="ECO:0000256" key="5">
    <source>
        <dbReference type="HAMAP-Rule" id="MF_00445"/>
    </source>
</evidence>
<dbReference type="GO" id="GO:0042773">
    <property type="term" value="P:ATP synthesis coupled electron transport"/>
    <property type="evidence" value="ECO:0007669"/>
    <property type="project" value="InterPro"/>
</dbReference>
<proteinExistence type="inferred from homology"/>
<evidence type="ECO:0000256" key="2">
    <source>
        <dbReference type="ARBA" id="ARBA00022692"/>
    </source>
</evidence>
<dbReference type="EMBL" id="SMJU01000001">
    <property type="protein sequence ID" value="TDB69263.1"/>
    <property type="molecule type" value="Genomic_DNA"/>
</dbReference>
<dbReference type="Proteomes" id="UP000295706">
    <property type="component" value="Unassembled WGS sequence"/>
</dbReference>
<organism evidence="8 9">
    <name type="scientific">Arundinibacter roseus</name>
    <dbReference type="NCBI Taxonomy" id="2070510"/>
    <lineage>
        <taxon>Bacteria</taxon>
        <taxon>Pseudomonadati</taxon>
        <taxon>Bacteroidota</taxon>
        <taxon>Cytophagia</taxon>
        <taxon>Cytophagales</taxon>
        <taxon>Spirosomataceae</taxon>
        <taxon>Arundinibacter</taxon>
    </lineage>
</organism>
<feature type="transmembrane region" description="Helical" evidence="5">
    <location>
        <begin position="114"/>
        <end position="133"/>
    </location>
</feature>
<dbReference type="AlphaFoldDB" id="A0A4R4KMN1"/>
<comment type="subcellular location">
    <subcellularLocation>
        <location evidence="5">Cell membrane</location>
        <topology evidence="5">Multi-pass membrane protein</topology>
    </subcellularLocation>
    <subcellularLocation>
        <location evidence="1">Endomembrane system</location>
        <topology evidence="1">Multi-pass membrane protein</topology>
    </subcellularLocation>
    <subcellularLocation>
        <location evidence="6">Membrane</location>
        <topology evidence="6">Multi-pass membrane protein</topology>
    </subcellularLocation>
</comment>
<feature type="transmembrane region" description="Helical" evidence="5">
    <location>
        <begin position="49"/>
        <end position="69"/>
    </location>
</feature>
<keyword evidence="5" id="KW-0813">Transport</keyword>
<comment type="catalytic activity">
    <reaction evidence="5">
        <text>a quinone + NADH + 5 H(+)(in) = a quinol + NAD(+) + 4 H(+)(out)</text>
        <dbReference type="Rhea" id="RHEA:57888"/>
        <dbReference type="ChEBI" id="CHEBI:15378"/>
        <dbReference type="ChEBI" id="CHEBI:24646"/>
        <dbReference type="ChEBI" id="CHEBI:57540"/>
        <dbReference type="ChEBI" id="CHEBI:57945"/>
        <dbReference type="ChEBI" id="CHEBI:132124"/>
    </reaction>
</comment>
<dbReference type="InterPro" id="IPR001750">
    <property type="entry name" value="ND/Mrp_TM"/>
</dbReference>
<name>A0A4R4KMN1_9BACT</name>
<feature type="transmembrane region" description="Helical" evidence="5">
    <location>
        <begin position="303"/>
        <end position="325"/>
    </location>
</feature>
<keyword evidence="2 5" id="KW-0812">Transmembrane</keyword>
<keyword evidence="5" id="KW-0874">Quinone</keyword>
<evidence type="ECO:0000313" key="9">
    <source>
        <dbReference type="Proteomes" id="UP000295706"/>
    </source>
</evidence>
<feature type="transmembrane region" description="Helical" evidence="5">
    <location>
        <begin position="169"/>
        <end position="191"/>
    </location>
</feature>
<dbReference type="OrthoDB" id="9811718at2"/>
<feature type="transmembrane region" description="Helical" evidence="5">
    <location>
        <begin position="331"/>
        <end position="352"/>
    </location>
</feature>
<feature type="domain" description="NADH:quinone oxidoreductase/Mrp antiporter transmembrane" evidence="7">
    <location>
        <begin position="133"/>
        <end position="409"/>
    </location>
</feature>
<evidence type="ECO:0000256" key="6">
    <source>
        <dbReference type="RuleBase" id="RU000320"/>
    </source>
</evidence>
<feature type="transmembrane region" description="Helical" evidence="5">
    <location>
        <begin position="275"/>
        <end position="296"/>
    </location>
</feature>
<dbReference type="PANTHER" id="PTHR22773">
    <property type="entry name" value="NADH DEHYDROGENASE"/>
    <property type="match status" value="1"/>
</dbReference>
<dbReference type="GO" id="GO:0008137">
    <property type="term" value="F:NADH dehydrogenase (ubiquinone) activity"/>
    <property type="evidence" value="ECO:0007669"/>
    <property type="project" value="InterPro"/>
</dbReference>
<feature type="transmembrane region" description="Helical" evidence="5">
    <location>
        <begin position="373"/>
        <end position="393"/>
    </location>
</feature>
<keyword evidence="9" id="KW-1185">Reference proteome</keyword>
<comment type="function">
    <text evidence="5">NDH-1 shuttles electrons from NADH, via FMN and iron-sulfur (Fe-S) centers, to quinones in the respiratory chain. The immediate electron acceptor for the enzyme in this species is believed to be a menaquinone. Couples the redox reaction to proton translocation (for every two electrons transferred, four hydrogen ions are translocated across the cytoplasmic membrane), and thus conserves the redox energy in a proton gradient.</text>
</comment>
<feature type="transmembrane region" description="Helical" evidence="5">
    <location>
        <begin position="139"/>
        <end position="157"/>
    </location>
</feature>
<comment type="subunit">
    <text evidence="5">NDH-1 is composed of 14 different subunits. Subunits NuoA, H, J, K, L, M, N constitute the membrane sector of the complex.</text>
</comment>
<evidence type="ECO:0000313" key="8">
    <source>
        <dbReference type="EMBL" id="TDB69263.1"/>
    </source>
</evidence>
<dbReference type="InterPro" id="IPR010096">
    <property type="entry name" value="NADH-Q_OxRdtase_suN/2"/>
</dbReference>
<dbReference type="GO" id="GO:0012505">
    <property type="term" value="C:endomembrane system"/>
    <property type="evidence" value="ECO:0007669"/>
    <property type="project" value="UniProtKB-SubCell"/>
</dbReference>
<feature type="transmembrane region" description="Helical" evidence="5">
    <location>
        <begin position="89"/>
        <end position="107"/>
    </location>
</feature>
<dbReference type="GO" id="GO:0005886">
    <property type="term" value="C:plasma membrane"/>
    <property type="evidence" value="ECO:0007669"/>
    <property type="project" value="UniProtKB-SubCell"/>
</dbReference>
<feature type="transmembrane region" description="Helical" evidence="5">
    <location>
        <begin position="17"/>
        <end position="37"/>
    </location>
</feature>
<evidence type="ECO:0000256" key="4">
    <source>
        <dbReference type="ARBA" id="ARBA00023136"/>
    </source>
</evidence>
<dbReference type="GO" id="GO:0050136">
    <property type="term" value="F:NADH dehydrogenase (quinone) (non-electrogenic) activity"/>
    <property type="evidence" value="ECO:0007669"/>
    <property type="project" value="UniProtKB-UniRule"/>
</dbReference>
<dbReference type="EC" id="7.1.1.-" evidence="5"/>
<reference evidence="8 9" key="1">
    <citation type="submission" date="2019-02" db="EMBL/GenBank/DDBJ databases">
        <title>Arundinibacter roseus gen. nov., sp. nov., a new member of the family Cytophagaceae.</title>
        <authorList>
            <person name="Szuroczki S."/>
            <person name="Khayer B."/>
            <person name="Sproer C."/>
            <person name="Toumi M."/>
            <person name="Szabo A."/>
            <person name="Felfoldi T."/>
            <person name="Schumann P."/>
            <person name="Toth E."/>
        </authorList>
    </citation>
    <scope>NUCLEOTIDE SEQUENCE [LARGE SCALE GENOMIC DNA]</scope>
    <source>
        <strain evidence="8 9">DMA-k-7a</strain>
    </source>
</reference>
<feature type="transmembrane region" description="Helical" evidence="5">
    <location>
        <begin position="211"/>
        <end position="236"/>
    </location>
</feature>
<keyword evidence="5" id="KW-0520">NAD</keyword>
<comment type="caution">
    <text evidence="8">The sequence shown here is derived from an EMBL/GenBank/DDBJ whole genome shotgun (WGS) entry which is preliminary data.</text>
</comment>
<dbReference type="Pfam" id="PF00361">
    <property type="entry name" value="Proton_antipo_M"/>
    <property type="match status" value="1"/>
</dbReference>
<dbReference type="HAMAP" id="MF_00445">
    <property type="entry name" value="NDH1_NuoN_1"/>
    <property type="match status" value="1"/>
</dbReference>
<comment type="similarity">
    <text evidence="5">Belongs to the complex I subunit 2 family.</text>
</comment>
<accession>A0A4R4KMN1</accession>
<evidence type="ECO:0000256" key="1">
    <source>
        <dbReference type="ARBA" id="ARBA00004127"/>
    </source>
</evidence>
<feature type="transmembrane region" description="Helical" evidence="5">
    <location>
        <begin position="453"/>
        <end position="473"/>
    </location>
</feature>
<evidence type="ECO:0000256" key="3">
    <source>
        <dbReference type="ARBA" id="ARBA00022989"/>
    </source>
</evidence>
<keyword evidence="5" id="KW-1003">Cell membrane</keyword>
<gene>
    <name evidence="5" type="primary">nuoN</name>
    <name evidence="8" type="ORF">EZE20_02020</name>
</gene>
<keyword evidence="4 5" id="KW-0472">Membrane</keyword>
<keyword evidence="3 5" id="KW-1133">Transmembrane helix</keyword>
<feature type="transmembrane region" description="Helical" evidence="5">
    <location>
        <begin position="413"/>
        <end position="433"/>
    </location>
</feature>
<evidence type="ECO:0000259" key="7">
    <source>
        <dbReference type="Pfam" id="PF00361"/>
    </source>
</evidence>
<protein>
    <recommendedName>
        <fullName evidence="5">NADH-quinone oxidoreductase subunit N</fullName>
        <ecNumber evidence="5">7.1.1.-</ecNumber>
    </recommendedName>
    <alternativeName>
        <fullName evidence="5">NADH dehydrogenase I subunit N</fullName>
    </alternativeName>
    <alternativeName>
        <fullName evidence="5">NDH-1 subunit N</fullName>
    </alternativeName>
</protein>
<keyword evidence="5" id="KW-1278">Translocase</keyword>
<sequence length="488" mass="53491">MSLNDQLSLIGQSISGIVPELFLTLFFLLFLVAELLFTRFGSQATMRRWLFILALSGAGIFLLLVLGQWNAPPAFRFEKLLFLDQKAVFFKLLIAVSWLFALMHIRLVRYHFPAELNSLLIAAVLGMSLLSMATHWLTIYLALELISLSSYLLVAISPYKKAAEGGLKYLLFGAISSAVMLYGISLIYGLTATLELTAPGLAEALAANSPLVLHVAMLMTLGGLLFKLSLAPFHVWTPDVYEAAPTPLVSFLSVAPKVAVLLALMRVVSAWPAELLQLLGGVALLSITLGNVSALWQQNARRLLAYSSIAQAGYLLVGLVAFNQLGFESATFYVAVYLLLNMSAFLLIDFILPRTETTLSDFEGLGRKHIFMSVILTVVLVALAGLPPTAGFMAKWLIFSALWEAYEIQGQPWMLWLLVGGILNAAIALVYYLRIPYLLFFKKQTVSAATTTYGIGAKVIAGLVLIAILGLFFKPEYLMQWISALSSM</sequence>
<dbReference type="GO" id="GO:0048038">
    <property type="term" value="F:quinone binding"/>
    <property type="evidence" value="ECO:0007669"/>
    <property type="project" value="UniProtKB-KW"/>
</dbReference>
<feature type="transmembrane region" description="Helical" evidence="5">
    <location>
        <begin position="248"/>
        <end position="269"/>
    </location>
</feature>